<dbReference type="SUPFAM" id="SSF55120">
    <property type="entry name" value="Pseudouridine synthase"/>
    <property type="match status" value="1"/>
</dbReference>
<dbReference type="InterPro" id="IPR020103">
    <property type="entry name" value="PsdUridine_synth_cat_dom_sf"/>
</dbReference>
<keyword evidence="4 5" id="KW-0413">Isomerase</keyword>
<dbReference type="EMBL" id="MHOH01000009">
    <property type="protein sequence ID" value="OGZ60998.1"/>
    <property type="molecule type" value="Genomic_DNA"/>
</dbReference>
<evidence type="ECO:0000313" key="9">
    <source>
        <dbReference type="EMBL" id="OGZ60998.1"/>
    </source>
</evidence>
<dbReference type="GO" id="GO:1990481">
    <property type="term" value="P:mRNA pseudouridine synthesis"/>
    <property type="evidence" value="ECO:0007669"/>
    <property type="project" value="TreeGrafter"/>
</dbReference>
<dbReference type="Pfam" id="PF01509">
    <property type="entry name" value="TruB_N"/>
    <property type="match status" value="1"/>
</dbReference>
<name>A0A1G2HGI3_9BACT</name>
<feature type="domain" description="tRNA pseudouridylate synthase B C-terminal" evidence="8">
    <location>
        <begin position="176"/>
        <end position="216"/>
    </location>
</feature>
<dbReference type="PANTHER" id="PTHR13767:SF2">
    <property type="entry name" value="PSEUDOURIDYLATE SYNTHASE TRUB1"/>
    <property type="match status" value="1"/>
</dbReference>
<evidence type="ECO:0000313" key="10">
    <source>
        <dbReference type="Proteomes" id="UP000178835"/>
    </source>
</evidence>
<dbReference type="HAMAP" id="MF_01080">
    <property type="entry name" value="TruB_bact"/>
    <property type="match status" value="1"/>
</dbReference>
<accession>A0A1G2HGI3</accession>
<dbReference type="NCBIfam" id="TIGR00431">
    <property type="entry name" value="TruB"/>
    <property type="match status" value="1"/>
</dbReference>
<dbReference type="Pfam" id="PF16198">
    <property type="entry name" value="TruB_C_2"/>
    <property type="match status" value="1"/>
</dbReference>
<evidence type="ECO:0000256" key="2">
    <source>
        <dbReference type="ARBA" id="ARBA00005642"/>
    </source>
</evidence>
<keyword evidence="3 5" id="KW-0819">tRNA processing</keyword>
<feature type="active site" description="Nucleophile" evidence="5">
    <location>
        <position position="35"/>
    </location>
</feature>
<dbReference type="InterPro" id="IPR014780">
    <property type="entry name" value="tRNA_psdUridine_synth_TruB"/>
</dbReference>
<reference evidence="9 10" key="1">
    <citation type="journal article" date="2016" name="Nat. Commun.">
        <title>Thousands of microbial genomes shed light on interconnected biogeochemical processes in an aquifer system.</title>
        <authorList>
            <person name="Anantharaman K."/>
            <person name="Brown C.T."/>
            <person name="Hug L.A."/>
            <person name="Sharon I."/>
            <person name="Castelle C.J."/>
            <person name="Probst A.J."/>
            <person name="Thomas B.C."/>
            <person name="Singh A."/>
            <person name="Wilkins M.J."/>
            <person name="Karaoz U."/>
            <person name="Brodie E.L."/>
            <person name="Williams K.H."/>
            <person name="Hubbard S.S."/>
            <person name="Banfield J.F."/>
        </authorList>
    </citation>
    <scope>NUCLEOTIDE SEQUENCE [LARGE SCALE GENOMIC DNA]</scope>
</reference>
<comment type="function">
    <text evidence="5">Responsible for synthesis of pseudouridine from uracil-55 in the psi GC loop of transfer RNAs.</text>
</comment>
<gene>
    <name evidence="5" type="primary">truB</name>
    <name evidence="9" type="ORF">A2919_00655</name>
</gene>
<dbReference type="InterPro" id="IPR032819">
    <property type="entry name" value="TruB_C"/>
</dbReference>
<dbReference type="GO" id="GO:0031119">
    <property type="term" value="P:tRNA pseudouridine synthesis"/>
    <property type="evidence" value="ECO:0007669"/>
    <property type="project" value="UniProtKB-UniRule"/>
</dbReference>
<dbReference type="InterPro" id="IPR002501">
    <property type="entry name" value="PsdUridine_synth_N"/>
</dbReference>
<feature type="domain" description="Pseudouridine synthase II N-terminal" evidence="7">
    <location>
        <begin position="20"/>
        <end position="175"/>
    </location>
</feature>
<comment type="similarity">
    <text evidence="2 5">Belongs to the pseudouridine synthase TruB family. Type 1 subfamily.</text>
</comment>
<dbReference type="AlphaFoldDB" id="A0A1G2HGI3"/>
<evidence type="ECO:0000259" key="7">
    <source>
        <dbReference type="Pfam" id="PF01509"/>
    </source>
</evidence>
<dbReference type="GO" id="GO:0160148">
    <property type="term" value="F:tRNA pseudouridine(55) synthase activity"/>
    <property type="evidence" value="ECO:0007669"/>
    <property type="project" value="UniProtKB-EC"/>
</dbReference>
<evidence type="ECO:0000256" key="5">
    <source>
        <dbReference type="HAMAP-Rule" id="MF_01080"/>
    </source>
</evidence>
<evidence type="ECO:0000256" key="6">
    <source>
        <dbReference type="SAM" id="MobiDB-lite"/>
    </source>
</evidence>
<dbReference type="EC" id="5.4.99.25" evidence="5"/>
<protein>
    <recommendedName>
        <fullName evidence="5">tRNA pseudouridine synthase B</fullName>
        <ecNumber evidence="5">5.4.99.25</ecNumber>
    </recommendedName>
    <alternativeName>
        <fullName evidence="5">tRNA pseudouridine(55) synthase</fullName>
        <shortName evidence="5">Psi55 synthase</shortName>
    </alternativeName>
    <alternativeName>
        <fullName evidence="5">tRNA pseudouridylate synthase</fullName>
    </alternativeName>
    <alternativeName>
        <fullName evidence="5">tRNA-uridine isomerase</fullName>
    </alternativeName>
</protein>
<comment type="caution">
    <text evidence="9">The sequence shown here is derived from an EMBL/GenBank/DDBJ whole genome shotgun (WGS) entry which is preliminary data.</text>
</comment>
<dbReference type="Gene3D" id="3.30.2350.10">
    <property type="entry name" value="Pseudouridine synthase"/>
    <property type="match status" value="1"/>
</dbReference>
<proteinExistence type="inferred from homology"/>
<evidence type="ECO:0000256" key="1">
    <source>
        <dbReference type="ARBA" id="ARBA00000385"/>
    </source>
</evidence>
<dbReference type="CDD" id="cd02573">
    <property type="entry name" value="PseudoU_synth_EcTruB"/>
    <property type="match status" value="1"/>
</dbReference>
<dbReference type="Proteomes" id="UP000178835">
    <property type="component" value="Unassembled WGS sequence"/>
</dbReference>
<dbReference type="PANTHER" id="PTHR13767">
    <property type="entry name" value="TRNA-PSEUDOURIDINE SYNTHASE"/>
    <property type="match status" value="1"/>
</dbReference>
<evidence type="ECO:0000256" key="4">
    <source>
        <dbReference type="ARBA" id="ARBA00023235"/>
    </source>
</evidence>
<evidence type="ECO:0000259" key="8">
    <source>
        <dbReference type="Pfam" id="PF16198"/>
    </source>
</evidence>
<organism evidence="9 10">
    <name type="scientific">Candidatus Spechtbacteria bacterium RIFCSPLOWO2_01_FULL_43_12</name>
    <dbReference type="NCBI Taxonomy" id="1802162"/>
    <lineage>
        <taxon>Bacteria</taxon>
        <taxon>Candidatus Spechtiibacteriota</taxon>
    </lineage>
</organism>
<evidence type="ECO:0000256" key="3">
    <source>
        <dbReference type="ARBA" id="ARBA00022694"/>
    </source>
</evidence>
<sequence length="216" mass="24428">MLLINKPSGPTSHDIVDEVRRITGERRVGHAGTLDPFAEGLLIVLVGREETRRQAEFLNMDKVYETTFILGAERDTDDLTGKPASPPRDSRVQSSAVPKITEIKKTLKKYLGEQEQLPPIYSAKKLKGKKAYELARKGEVPELKPKKVKIYELEILDYKYPELKIRTRVSSGTYIRALARDIGRELGTGAYVSELKRTQIGSYKLENAKTLEELKK</sequence>
<comment type="catalytic activity">
    <reaction evidence="1 5">
        <text>uridine(55) in tRNA = pseudouridine(55) in tRNA</text>
        <dbReference type="Rhea" id="RHEA:42532"/>
        <dbReference type="Rhea" id="RHEA-COMP:10101"/>
        <dbReference type="Rhea" id="RHEA-COMP:10102"/>
        <dbReference type="ChEBI" id="CHEBI:65314"/>
        <dbReference type="ChEBI" id="CHEBI:65315"/>
        <dbReference type="EC" id="5.4.99.25"/>
    </reaction>
</comment>
<dbReference type="GO" id="GO:0003723">
    <property type="term" value="F:RNA binding"/>
    <property type="evidence" value="ECO:0007669"/>
    <property type="project" value="InterPro"/>
</dbReference>
<feature type="region of interest" description="Disordered" evidence="6">
    <location>
        <begin position="75"/>
        <end position="96"/>
    </location>
</feature>